<dbReference type="PRINTS" id="PR00455">
    <property type="entry name" value="HTHTETR"/>
</dbReference>
<dbReference type="PROSITE" id="PS50977">
    <property type="entry name" value="HTH_TETR_2"/>
    <property type="match status" value="1"/>
</dbReference>
<dbReference type="PROSITE" id="PS01081">
    <property type="entry name" value="HTH_TETR_1"/>
    <property type="match status" value="1"/>
</dbReference>
<dbReference type="InterPro" id="IPR036271">
    <property type="entry name" value="Tet_transcr_reg_TetR-rel_C_sf"/>
</dbReference>
<dbReference type="Pfam" id="PF00440">
    <property type="entry name" value="TetR_N"/>
    <property type="match status" value="1"/>
</dbReference>
<proteinExistence type="predicted"/>
<organism evidence="4 5">
    <name type="scientific">Paenibacillus foliorum</name>
    <dbReference type="NCBI Taxonomy" id="2654974"/>
    <lineage>
        <taxon>Bacteria</taxon>
        <taxon>Bacillati</taxon>
        <taxon>Bacillota</taxon>
        <taxon>Bacilli</taxon>
        <taxon>Bacillales</taxon>
        <taxon>Paenibacillaceae</taxon>
        <taxon>Paenibacillus</taxon>
    </lineage>
</organism>
<dbReference type="InterPro" id="IPR009057">
    <property type="entry name" value="Homeodomain-like_sf"/>
</dbReference>
<dbReference type="EMBL" id="WHOD01000082">
    <property type="protein sequence ID" value="NOU95872.1"/>
    <property type="molecule type" value="Genomic_DNA"/>
</dbReference>
<dbReference type="AlphaFoldDB" id="A0A972K4D1"/>
<gene>
    <name evidence="4" type="ORF">GC093_21985</name>
</gene>
<dbReference type="InterPro" id="IPR050624">
    <property type="entry name" value="HTH-type_Tx_Regulator"/>
</dbReference>
<dbReference type="PANTHER" id="PTHR43479">
    <property type="entry name" value="ACREF/ENVCD OPERON REPRESSOR-RELATED"/>
    <property type="match status" value="1"/>
</dbReference>
<sequence>MSKVDKKKLILAAATQSFSQFGYKATTMDLVAKIANVGKGTIYTFFTTKEELFEAILQDAMQEMKDAIHKGMREEDTFFQNLFRMLDLLLEFRACHELFIKLAQEFRDIGTQQALEGLQRLESVVIDYLKQEIDKGIQKGEIKAYDSEILTFVILKLYLSLTTEWGKSKQREPLSKEQIREYILLFVSDGLTTDKSIKL</sequence>
<dbReference type="SUPFAM" id="SSF46689">
    <property type="entry name" value="Homeodomain-like"/>
    <property type="match status" value="1"/>
</dbReference>
<evidence type="ECO:0000259" key="3">
    <source>
        <dbReference type="PROSITE" id="PS50977"/>
    </source>
</evidence>
<evidence type="ECO:0000256" key="1">
    <source>
        <dbReference type="ARBA" id="ARBA00023125"/>
    </source>
</evidence>
<name>A0A972K4D1_9BACL</name>
<dbReference type="Proteomes" id="UP000641588">
    <property type="component" value="Unassembled WGS sequence"/>
</dbReference>
<dbReference type="InterPro" id="IPR001647">
    <property type="entry name" value="HTH_TetR"/>
</dbReference>
<keyword evidence="1 2" id="KW-0238">DNA-binding</keyword>
<reference evidence="4" key="1">
    <citation type="submission" date="2019-10" db="EMBL/GenBank/DDBJ databases">
        <title>Description of Paenibacillus glebae sp. nov.</title>
        <authorList>
            <person name="Carlier A."/>
            <person name="Qi S."/>
        </authorList>
    </citation>
    <scope>NUCLEOTIDE SEQUENCE</scope>
    <source>
        <strain evidence="4">LMG 31456</strain>
    </source>
</reference>
<dbReference type="RefSeq" id="WP_171654088.1">
    <property type="nucleotide sequence ID" value="NZ_WHOD01000082.1"/>
</dbReference>
<feature type="domain" description="HTH tetR-type" evidence="3">
    <location>
        <begin position="4"/>
        <end position="64"/>
    </location>
</feature>
<keyword evidence="5" id="KW-1185">Reference proteome</keyword>
<evidence type="ECO:0000313" key="5">
    <source>
        <dbReference type="Proteomes" id="UP000641588"/>
    </source>
</evidence>
<accession>A0A972K4D1</accession>
<feature type="DNA-binding region" description="H-T-H motif" evidence="2">
    <location>
        <begin position="27"/>
        <end position="46"/>
    </location>
</feature>
<comment type="caution">
    <text evidence="4">The sequence shown here is derived from an EMBL/GenBank/DDBJ whole genome shotgun (WGS) entry which is preliminary data.</text>
</comment>
<dbReference type="PANTHER" id="PTHR43479:SF11">
    <property type="entry name" value="ACREF_ENVCD OPERON REPRESSOR-RELATED"/>
    <property type="match status" value="1"/>
</dbReference>
<evidence type="ECO:0000313" key="4">
    <source>
        <dbReference type="EMBL" id="NOU95872.1"/>
    </source>
</evidence>
<dbReference type="Gene3D" id="1.10.357.10">
    <property type="entry name" value="Tetracycline Repressor, domain 2"/>
    <property type="match status" value="1"/>
</dbReference>
<evidence type="ECO:0000256" key="2">
    <source>
        <dbReference type="PROSITE-ProRule" id="PRU00335"/>
    </source>
</evidence>
<dbReference type="InterPro" id="IPR023772">
    <property type="entry name" value="DNA-bd_HTH_TetR-type_CS"/>
</dbReference>
<dbReference type="SUPFAM" id="SSF48498">
    <property type="entry name" value="Tetracyclin repressor-like, C-terminal domain"/>
    <property type="match status" value="1"/>
</dbReference>
<dbReference type="Gene3D" id="1.10.10.60">
    <property type="entry name" value="Homeodomain-like"/>
    <property type="match status" value="1"/>
</dbReference>
<dbReference type="GO" id="GO:0003677">
    <property type="term" value="F:DNA binding"/>
    <property type="evidence" value="ECO:0007669"/>
    <property type="project" value="UniProtKB-UniRule"/>
</dbReference>
<protein>
    <submittedName>
        <fullName evidence="4">TetR family transcriptional regulator</fullName>
    </submittedName>
</protein>